<evidence type="ECO:0000256" key="5">
    <source>
        <dbReference type="ARBA" id="ARBA00023125"/>
    </source>
</evidence>
<dbReference type="InterPro" id="IPR001789">
    <property type="entry name" value="Sig_transdc_resp-reg_receiver"/>
</dbReference>
<evidence type="ECO:0000313" key="12">
    <source>
        <dbReference type="Proteomes" id="UP000824130"/>
    </source>
</evidence>
<dbReference type="SUPFAM" id="SSF52540">
    <property type="entry name" value="P-loop containing nucleoside triphosphate hydrolases"/>
    <property type="match status" value="1"/>
</dbReference>
<dbReference type="SMART" id="SM00382">
    <property type="entry name" value="AAA"/>
    <property type="match status" value="1"/>
</dbReference>
<dbReference type="SUPFAM" id="SSF46689">
    <property type="entry name" value="Homeodomain-like"/>
    <property type="match status" value="1"/>
</dbReference>
<feature type="modified residue" description="4-aspartylphosphate" evidence="8">
    <location>
        <position position="56"/>
    </location>
</feature>
<accession>A0A9D1N5X0</accession>
<dbReference type="PROSITE" id="PS00675">
    <property type="entry name" value="SIGMA54_INTERACT_1"/>
    <property type="match status" value="1"/>
</dbReference>
<dbReference type="InterPro" id="IPR027417">
    <property type="entry name" value="P-loop_NTPase"/>
</dbReference>
<dbReference type="SUPFAM" id="SSF52172">
    <property type="entry name" value="CheY-like"/>
    <property type="match status" value="1"/>
</dbReference>
<keyword evidence="8" id="KW-0597">Phosphoprotein</keyword>
<dbReference type="InterPro" id="IPR003593">
    <property type="entry name" value="AAA+_ATPase"/>
</dbReference>
<keyword evidence="4" id="KW-0805">Transcription regulation</keyword>
<dbReference type="InterPro" id="IPR009057">
    <property type="entry name" value="Homeodomain-like_sf"/>
</dbReference>
<name>A0A9D1N5X0_9FIRM</name>
<dbReference type="EMBL" id="DVOB01000068">
    <property type="protein sequence ID" value="HIU95670.1"/>
    <property type="molecule type" value="Genomic_DNA"/>
</dbReference>
<comment type="caution">
    <text evidence="11">The sequence shown here is derived from an EMBL/GenBank/DDBJ whole genome shotgun (WGS) entry which is preliminary data.</text>
</comment>
<dbReference type="Gene3D" id="3.40.50.2300">
    <property type="match status" value="1"/>
</dbReference>
<dbReference type="PANTHER" id="PTHR32071">
    <property type="entry name" value="TRANSCRIPTIONAL REGULATORY PROTEIN"/>
    <property type="match status" value="1"/>
</dbReference>
<dbReference type="SMART" id="SM00448">
    <property type="entry name" value="REC"/>
    <property type="match status" value="1"/>
</dbReference>
<reference evidence="11" key="2">
    <citation type="journal article" date="2021" name="PeerJ">
        <title>Extensive microbial diversity within the chicken gut microbiome revealed by metagenomics and culture.</title>
        <authorList>
            <person name="Gilroy R."/>
            <person name="Ravi A."/>
            <person name="Getino M."/>
            <person name="Pursley I."/>
            <person name="Horton D.L."/>
            <person name="Alikhan N.F."/>
            <person name="Baker D."/>
            <person name="Gharbi K."/>
            <person name="Hall N."/>
            <person name="Watson M."/>
            <person name="Adriaenssens E.M."/>
            <person name="Foster-Nyarko E."/>
            <person name="Jarju S."/>
            <person name="Secka A."/>
            <person name="Antonio M."/>
            <person name="Oren A."/>
            <person name="Chaudhuri R.R."/>
            <person name="La Ragione R."/>
            <person name="Hildebrand F."/>
            <person name="Pallen M.J."/>
        </authorList>
    </citation>
    <scope>NUCLEOTIDE SEQUENCE</scope>
    <source>
        <strain evidence="11">ChiSjej4B22-8349</strain>
    </source>
</reference>
<dbReference type="PANTHER" id="PTHR32071:SF119">
    <property type="entry name" value="SIGMA L-DEPENDENT TRANSCRIPTIONAL REGULATOR YPLP-RELATED"/>
    <property type="match status" value="1"/>
</dbReference>
<dbReference type="GO" id="GO:0003677">
    <property type="term" value="F:DNA binding"/>
    <property type="evidence" value="ECO:0007669"/>
    <property type="project" value="UniProtKB-KW"/>
</dbReference>
<dbReference type="GO" id="GO:0006355">
    <property type="term" value="P:regulation of DNA-templated transcription"/>
    <property type="evidence" value="ECO:0007669"/>
    <property type="project" value="InterPro"/>
</dbReference>
<dbReference type="FunFam" id="3.40.50.300:FF:000006">
    <property type="entry name" value="DNA-binding transcriptional regulator NtrC"/>
    <property type="match status" value="1"/>
</dbReference>
<dbReference type="InterPro" id="IPR025943">
    <property type="entry name" value="Sigma_54_int_dom_ATP-bd_2"/>
</dbReference>
<evidence type="ECO:0000259" key="10">
    <source>
        <dbReference type="PROSITE" id="PS50110"/>
    </source>
</evidence>
<evidence type="ECO:0000256" key="6">
    <source>
        <dbReference type="ARBA" id="ARBA00023163"/>
    </source>
</evidence>
<sequence length="460" mass="52451">MVKKNMSILVVDDEKDYCEVLKLILENDGYSVETCFNGQEALKIMENKAFDIVVSDLSMPVMDGFELLKAIKERDYDADVLMLTAYGTVEKAVEAMKAGAYTYVTKGMDPAELLIEIRNIRDKRITDMKNALLREKARNKYMLESKSPRYRQMLEMAEKAAASESNIMLFGESGSGKEVLATFIHERSNRKDASLLDLNCQALSDSILESELFGHEKGSFTGATQRRMGLFEAASGGTLFLDEIGGVSMNLQAKLLKAIENRTIYRMGSNTPINVDFRLITATNRNLKEDMDNGLFRSDLFYRISTIVIEIPPLRERREDIPLLIEHFIDSYSREMKKDGIKISDDVLEILTGYDYPGNVRELKNIIERCMVLSEHGEIEKGYLPSDMLSGRAPERFRSPRSGSFETDYTETLKEYRSKAEKAYIEELLSRYHSDMNKVADILSISRRQLFNKLVEFGLK</sequence>
<evidence type="ECO:0000256" key="7">
    <source>
        <dbReference type="ARBA" id="ARBA00024867"/>
    </source>
</evidence>
<dbReference type="Gene3D" id="3.40.50.300">
    <property type="entry name" value="P-loop containing nucleotide triphosphate hydrolases"/>
    <property type="match status" value="1"/>
</dbReference>
<dbReference type="Proteomes" id="UP000824130">
    <property type="component" value="Unassembled WGS sequence"/>
</dbReference>
<dbReference type="Gene3D" id="1.10.8.60">
    <property type="match status" value="1"/>
</dbReference>
<dbReference type="Pfam" id="PF00158">
    <property type="entry name" value="Sigma54_activat"/>
    <property type="match status" value="1"/>
</dbReference>
<dbReference type="PROSITE" id="PS00676">
    <property type="entry name" value="SIGMA54_INTERACT_2"/>
    <property type="match status" value="1"/>
</dbReference>
<evidence type="ECO:0000256" key="1">
    <source>
        <dbReference type="ARBA" id="ARBA00018672"/>
    </source>
</evidence>
<dbReference type="InterPro" id="IPR002078">
    <property type="entry name" value="Sigma_54_int"/>
</dbReference>
<evidence type="ECO:0000256" key="2">
    <source>
        <dbReference type="ARBA" id="ARBA00022741"/>
    </source>
</evidence>
<dbReference type="PROSITE" id="PS50110">
    <property type="entry name" value="RESPONSE_REGULATORY"/>
    <property type="match status" value="1"/>
</dbReference>
<dbReference type="InterPro" id="IPR002197">
    <property type="entry name" value="HTH_Fis"/>
</dbReference>
<dbReference type="Pfam" id="PF25601">
    <property type="entry name" value="AAA_lid_14"/>
    <property type="match status" value="1"/>
</dbReference>
<dbReference type="Pfam" id="PF00072">
    <property type="entry name" value="Response_reg"/>
    <property type="match status" value="1"/>
</dbReference>
<proteinExistence type="predicted"/>
<dbReference type="InterPro" id="IPR025662">
    <property type="entry name" value="Sigma_54_int_dom_ATP-bd_1"/>
</dbReference>
<keyword evidence="2" id="KW-0547">Nucleotide-binding</keyword>
<protein>
    <recommendedName>
        <fullName evidence="1">Stage 0 sporulation protein A homolog</fullName>
    </recommendedName>
</protein>
<evidence type="ECO:0000313" key="11">
    <source>
        <dbReference type="EMBL" id="HIU95670.1"/>
    </source>
</evidence>
<evidence type="ECO:0000256" key="4">
    <source>
        <dbReference type="ARBA" id="ARBA00023015"/>
    </source>
</evidence>
<organism evidence="11 12">
    <name type="scientific">Candidatus Allocopromorpha excrementipullorum</name>
    <dbReference type="NCBI Taxonomy" id="2840743"/>
    <lineage>
        <taxon>Bacteria</taxon>
        <taxon>Bacillati</taxon>
        <taxon>Bacillota</taxon>
        <taxon>Clostridia</taxon>
        <taxon>Eubacteriales</taxon>
        <taxon>Eubacteriaceae</taxon>
        <taxon>Eubacteriaceae incertae sedis</taxon>
        <taxon>Candidatus Allocopromorpha</taxon>
    </lineage>
</organism>
<gene>
    <name evidence="11" type="ORF">IAD25_03035</name>
</gene>
<keyword evidence="6" id="KW-0804">Transcription</keyword>
<dbReference type="PROSITE" id="PS00688">
    <property type="entry name" value="SIGMA54_INTERACT_3"/>
    <property type="match status" value="1"/>
</dbReference>
<comment type="function">
    <text evidence="7">May play the central regulatory role in sporulation. It may be an element of the effector pathway responsible for the activation of sporulation genes in response to nutritional stress. Spo0A may act in concert with spo0H (a sigma factor) to control the expression of some genes that are critical to the sporulation process.</text>
</comment>
<dbReference type="InterPro" id="IPR025944">
    <property type="entry name" value="Sigma_54_int_dom_CS"/>
</dbReference>
<evidence type="ECO:0000259" key="9">
    <source>
        <dbReference type="PROSITE" id="PS50045"/>
    </source>
</evidence>
<reference evidence="11" key="1">
    <citation type="submission" date="2020-10" db="EMBL/GenBank/DDBJ databases">
        <authorList>
            <person name="Gilroy R."/>
        </authorList>
    </citation>
    <scope>NUCLEOTIDE SEQUENCE</scope>
    <source>
        <strain evidence="11">ChiSjej4B22-8349</strain>
    </source>
</reference>
<feature type="domain" description="Sigma-54 factor interaction" evidence="9">
    <location>
        <begin position="143"/>
        <end position="372"/>
    </location>
</feature>
<dbReference type="AlphaFoldDB" id="A0A9D1N5X0"/>
<dbReference type="Gene3D" id="1.10.10.60">
    <property type="entry name" value="Homeodomain-like"/>
    <property type="match status" value="1"/>
</dbReference>
<dbReference type="InterPro" id="IPR011006">
    <property type="entry name" value="CheY-like_superfamily"/>
</dbReference>
<keyword evidence="5" id="KW-0238">DNA-binding</keyword>
<dbReference type="InterPro" id="IPR058031">
    <property type="entry name" value="AAA_lid_NorR"/>
</dbReference>
<dbReference type="PROSITE" id="PS50045">
    <property type="entry name" value="SIGMA54_INTERACT_4"/>
    <property type="match status" value="1"/>
</dbReference>
<keyword evidence="3" id="KW-0067">ATP-binding</keyword>
<evidence type="ECO:0000256" key="3">
    <source>
        <dbReference type="ARBA" id="ARBA00022840"/>
    </source>
</evidence>
<feature type="domain" description="Response regulatory" evidence="10">
    <location>
        <begin position="7"/>
        <end position="121"/>
    </location>
</feature>
<dbReference type="GO" id="GO:0005524">
    <property type="term" value="F:ATP binding"/>
    <property type="evidence" value="ECO:0007669"/>
    <property type="project" value="UniProtKB-KW"/>
</dbReference>
<evidence type="ECO:0000256" key="8">
    <source>
        <dbReference type="PROSITE-ProRule" id="PRU00169"/>
    </source>
</evidence>
<dbReference type="GO" id="GO:0000160">
    <property type="term" value="P:phosphorelay signal transduction system"/>
    <property type="evidence" value="ECO:0007669"/>
    <property type="project" value="InterPro"/>
</dbReference>
<dbReference type="CDD" id="cd00009">
    <property type="entry name" value="AAA"/>
    <property type="match status" value="1"/>
</dbReference>
<dbReference type="Pfam" id="PF02954">
    <property type="entry name" value="HTH_8"/>
    <property type="match status" value="1"/>
</dbReference>